<gene>
    <name evidence="2" type="ORF">AXF42_Ash000661</name>
</gene>
<name>A0A2I0AH55_9ASPA</name>
<feature type="chain" id="PRO_5014145696" evidence="1">
    <location>
        <begin position="27"/>
        <end position="153"/>
    </location>
</feature>
<dbReference type="AlphaFoldDB" id="A0A2I0AH55"/>
<keyword evidence="3" id="KW-1185">Reference proteome</keyword>
<evidence type="ECO:0000313" key="3">
    <source>
        <dbReference type="Proteomes" id="UP000236161"/>
    </source>
</evidence>
<evidence type="ECO:0000256" key="1">
    <source>
        <dbReference type="SAM" id="SignalP"/>
    </source>
</evidence>
<organism evidence="2 3">
    <name type="scientific">Apostasia shenzhenica</name>
    <dbReference type="NCBI Taxonomy" id="1088818"/>
    <lineage>
        <taxon>Eukaryota</taxon>
        <taxon>Viridiplantae</taxon>
        <taxon>Streptophyta</taxon>
        <taxon>Embryophyta</taxon>
        <taxon>Tracheophyta</taxon>
        <taxon>Spermatophyta</taxon>
        <taxon>Magnoliopsida</taxon>
        <taxon>Liliopsida</taxon>
        <taxon>Asparagales</taxon>
        <taxon>Orchidaceae</taxon>
        <taxon>Apostasioideae</taxon>
        <taxon>Apostasia</taxon>
    </lineage>
</organism>
<accession>A0A2I0AH55</accession>
<evidence type="ECO:0000313" key="2">
    <source>
        <dbReference type="EMBL" id="PKA54826.1"/>
    </source>
</evidence>
<reference evidence="2 3" key="1">
    <citation type="journal article" date="2017" name="Nature">
        <title>The Apostasia genome and the evolution of orchids.</title>
        <authorList>
            <person name="Zhang G.Q."/>
            <person name="Liu K.W."/>
            <person name="Li Z."/>
            <person name="Lohaus R."/>
            <person name="Hsiao Y.Y."/>
            <person name="Niu S.C."/>
            <person name="Wang J.Y."/>
            <person name="Lin Y.C."/>
            <person name="Xu Q."/>
            <person name="Chen L.J."/>
            <person name="Yoshida K."/>
            <person name="Fujiwara S."/>
            <person name="Wang Z.W."/>
            <person name="Zhang Y.Q."/>
            <person name="Mitsuda N."/>
            <person name="Wang M."/>
            <person name="Liu G.H."/>
            <person name="Pecoraro L."/>
            <person name="Huang H.X."/>
            <person name="Xiao X.J."/>
            <person name="Lin M."/>
            <person name="Wu X.Y."/>
            <person name="Wu W.L."/>
            <person name="Chen Y.Y."/>
            <person name="Chang S.B."/>
            <person name="Sakamoto S."/>
            <person name="Ohme-Takagi M."/>
            <person name="Yagi M."/>
            <person name="Zeng S.J."/>
            <person name="Shen C.Y."/>
            <person name="Yeh C.M."/>
            <person name="Luo Y.B."/>
            <person name="Tsai W.C."/>
            <person name="Van de Peer Y."/>
            <person name="Liu Z.J."/>
        </authorList>
    </citation>
    <scope>NUCLEOTIDE SEQUENCE [LARGE SCALE GENOMIC DNA]</scope>
    <source>
        <strain evidence="3">cv. Shenzhen</strain>
        <tissue evidence="2">Stem</tissue>
    </source>
</reference>
<proteinExistence type="predicted"/>
<protein>
    <submittedName>
        <fullName evidence="2">Uncharacterized protein</fullName>
    </submittedName>
</protein>
<keyword evidence="1" id="KW-0732">Signal</keyword>
<feature type="signal peptide" evidence="1">
    <location>
        <begin position="1"/>
        <end position="26"/>
    </location>
</feature>
<sequence>MASNSRLVLLLLPLFLLTAMVAIAAAQPPDDSRTVTVEVLEHLTDIIKWKMIQLNAGVVRDAIFETPGVMQQITRPRIVEDQVGFRNLGSYGQCYIVKIVATAFYYRTVPGQALPSITIRHGVEAIAAIAVLNGNFNHAFVQLLTKFFPLPQP</sequence>
<dbReference type="Proteomes" id="UP000236161">
    <property type="component" value="Unassembled WGS sequence"/>
</dbReference>
<dbReference type="EMBL" id="KZ451982">
    <property type="protein sequence ID" value="PKA54826.1"/>
    <property type="molecule type" value="Genomic_DNA"/>
</dbReference>